<dbReference type="InterPro" id="IPR000462">
    <property type="entry name" value="CDP-OH_P_trans"/>
</dbReference>
<dbReference type="PROSITE" id="PS00379">
    <property type="entry name" value="CDP_ALCOHOL_P_TRANSF"/>
    <property type="match status" value="1"/>
</dbReference>
<evidence type="ECO:0000256" key="13">
    <source>
        <dbReference type="ARBA" id="ARBA00023209"/>
    </source>
</evidence>
<evidence type="ECO:0000256" key="2">
    <source>
        <dbReference type="ARBA" id="ARBA00004141"/>
    </source>
</evidence>
<feature type="transmembrane region" description="Helical" evidence="17">
    <location>
        <begin position="113"/>
        <end position="131"/>
    </location>
</feature>
<gene>
    <name evidence="18" type="ORF">GCM10010121_050490</name>
</gene>
<evidence type="ECO:0000256" key="1">
    <source>
        <dbReference type="ARBA" id="ARBA00000287"/>
    </source>
</evidence>
<dbReference type="GO" id="GO:0008654">
    <property type="term" value="P:phospholipid biosynthetic process"/>
    <property type="evidence" value="ECO:0007669"/>
    <property type="project" value="UniProtKB-KW"/>
</dbReference>
<evidence type="ECO:0000256" key="10">
    <source>
        <dbReference type="ARBA" id="ARBA00022989"/>
    </source>
</evidence>
<dbReference type="InterPro" id="IPR043130">
    <property type="entry name" value="CDP-OH_PTrfase_TM_dom"/>
</dbReference>
<keyword evidence="13" id="KW-0594">Phospholipid biosynthesis</keyword>
<reference evidence="18" key="1">
    <citation type="journal article" date="2014" name="Int. J. Syst. Evol. Microbiol.">
        <title>Complete genome sequence of Corynebacterium casei LMG S-19264T (=DSM 44701T), isolated from a smear-ripened cheese.</title>
        <authorList>
            <consortium name="US DOE Joint Genome Institute (JGI-PGF)"/>
            <person name="Walter F."/>
            <person name="Albersmeier A."/>
            <person name="Kalinowski J."/>
            <person name="Ruckert C."/>
        </authorList>
    </citation>
    <scope>NUCLEOTIDE SEQUENCE</scope>
    <source>
        <strain evidence="18">JCM 3086</strain>
    </source>
</reference>
<dbReference type="InterPro" id="IPR048254">
    <property type="entry name" value="CDP_ALCOHOL_P_TRANSF_CS"/>
</dbReference>
<evidence type="ECO:0000256" key="12">
    <source>
        <dbReference type="ARBA" id="ARBA00023136"/>
    </source>
</evidence>
<evidence type="ECO:0000256" key="4">
    <source>
        <dbReference type="ARBA" id="ARBA00010441"/>
    </source>
</evidence>
<dbReference type="AlphaFoldDB" id="A0A917KYR7"/>
<feature type="transmembrane region" description="Helical" evidence="17">
    <location>
        <begin position="138"/>
        <end position="155"/>
    </location>
</feature>
<reference evidence="18" key="2">
    <citation type="submission" date="2020-09" db="EMBL/GenBank/DDBJ databases">
        <authorList>
            <person name="Sun Q."/>
            <person name="Ohkuma M."/>
        </authorList>
    </citation>
    <scope>NUCLEOTIDE SEQUENCE</scope>
    <source>
        <strain evidence="18">JCM 3086</strain>
    </source>
</reference>
<keyword evidence="11" id="KW-0443">Lipid metabolism</keyword>
<evidence type="ECO:0000256" key="17">
    <source>
        <dbReference type="SAM" id="Phobius"/>
    </source>
</evidence>
<feature type="transmembrane region" description="Helical" evidence="17">
    <location>
        <begin position="175"/>
        <end position="204"/>
    </location>
</feature>
<comment type="subcellular location">
    <subcellularLocation>
        <location evidence="3">Endomembrane system</location>
    </subcellularLocation>
    <subcellularLocation>
        <location evidence="2">Membrane</location>
        <topology evidence="2">Multi-pass membrane protein</topology>
    </subcellularLocation>
</comment>
<evidence type="ECO:0000256" key="16">
    <source>
        <dbReference type="RuleBase" id="RU003750"/>
    </source>
</evidence>
<evidence type="ECO:0000256" key="14">
    <source>
        <dbReference type="ARBA" id="ARBA00023264"/>
    </source>
</evidence>
<dbReference type="Proteomes" id="UP000657574">
    <property type="component" value="Unassembled WGS sequence"/>
</dbReference>
<keyword evidence="19" id="KW-1185">Reference proteome</keyword>
<dbReference type="GO" id="GO:0016020">
    <property type="term" value="C:membrane"/>
    <property type="evidence" value="ECO:0007669"/>
    <property type="project" value="UniProtKB-SubCell"/>
</dbReference>
<dbReference type="EC" id="2.7.8.8" evidence="5"/>
<evidence type="ECO:0000313" key="18">
    <source>
        <dbReference type="EMBL" id="GGJ33255.1"/>
    </source>
</evidence>
<sequence>MTVIDPETQAGWVPEADDADEEEEMPLSLRLSIADTLTLGNATCGFMAVYFTTTGILIPHLTGDQETGMARHSAATAVILMLCAAVFDLFDGLVARKLRSSPMGAELDNLSDLISFGLAPAYFVLVYGMVADDAHQRMAALGAIVVLLAVVLRLARFSCVTIKDGMFQGMPSPFGALTVVSIVLLELPFVATLLAILGTAWLMVSRVEYPKPRGRLAGGVLAWIVLSMGLLAAWAFDAPSGQLLLQTGCALQLVMGAVIPLFATARRVNNFRDNRREARAAQLP</sequence>
<evidence type="ECO:0000256" key="11">
    <source>
        <dbReference type="ARBA" id="ARBA00023098"/>
    </source>
</evidence>
<evidence type="ECO:0000256" key="9">
    <source>
        <dbReference type="ARBA" id="ARBA00022692"/>
    </source>
</evidence>
<evidence type="ECO:0000256" key="15">
    <source>
        <dbReference type="ARBA" id="ARBA00032361"/>
    </source>
</evidence>
<comment type="similarity">
    <text evidence="4 16">Belongs to the CDP-alcohol phosphatidyltransferase class-I family.</text>
</comment>
<keyword evidence="9 17" id="KW-0812">Transmembrane</keyword>
<keyword evidence="14" id="KW-1208">Phospholipid metabolism</keyword>
<dbReference type="Pfam" id="PF01066">
    <property type="entry name" value="CDP-OH_P_transf"/>
    <property type="match status" value="1"/>
</dbReference>
<feature type="transmembrane region" description="Helical" evidence="17">
    <location>
        <begin position="74"/>
        <end position="93"/>
    </location>
</feature>
<protein>
    <recommendedName>
        <fullName evidence="6">CDP-diacylglycerol--serine O-phosphatidyltransferase</fullName>
        <ecNumber evidence="5">2.7.8.8</ecNumber>
    </recommendedName>
    <alternativeName>
        <fullName evidence="15">Phosphatidylserine synthase</fullName>
    </alternativeName>
</protein>
<evidence type="ECO:0000313" key="19">
    <source>
        <dbReference type="Proteomes" id="UP000657574"/>
    </source>
</evidence>
<dbReference type="InterPro" id="IPR004533">
    <property type="entry name" value="CDP-diaglyc--ser_O-PTrfase"/>
</dbReference>
<evidence type="ECO:0000256" key="3">
    <source>
        <dbReference type="ARBA" id="ARBA00004308"/>
    </source>
</evidence>
<comment type="caution">
    <text evidence="18">The sequence shown here is derived from an EMBL/GenBank/DDBJ whole genome shotgun (WGS) entry which is preliminary data.</text>
</comment>
<dbReference type="EMBL" id="BMQA01000017">
    <property type="protein sequence ID" value="GGJ33255.1"/>
    <property type="molecule type" value="Genomic_DNA"/>
</dbReference>
<dbReference type="Gene3D" id="1.20.120.1760">
    <property type="match status" value="1"/>
</dbReference>
<dbReference type="GO" id="GO:0003882">
    <property type="term" value="F:CDP-diacylglycerol-serine O-phosphatidyltransferase activity"/>
    <property type="evidence" value="ECO:0007669"/>
    <property type="project" value="UniProtKB-EC"/>
</dbReference>
<comment type="catalytic activity">
    <reaction evidence="1">
        <text>a CDP-1,2-diacyl-sn-glycerol + L-serine = a 1,2-diacyl-sn-glycero-3-phospho-L-serine + CMP + H(+)</text>
        <dbReference type="Rhea" id="RHEA:16913"/>
        <dbReference type="ChEBI" id="CHEBI:15378"/>
        <dbReference type="ChEBI" id="CHEBI:33384"/>
        <dbReference type="ChEBI" id="CHEBI:57262"/>
        <dbReference type="ChEBI" id="CHEBI:58332"/>
        <dbReference type="ChEBI" id="CHEBI:60377"/>
        <dbReference type="EC" id="2.7.8.8"/>
    </reaction>
</comment>
<keyword evidence="12 17" id="KW-0472">Membrane</keyword>
<organism evidence="18 19">
    <name type="scientific">Streptomyces brasiliensis</name>
    <dbReference type="NCBI Taxonomy" id="1954"/>
    <lineage>
        <taxon>Bacteria</taxon>
        <taxon>Bacillati</taxon>
        <taxon>Actinomycetota</taxon>
        <taxon>Actinomycetes</taxon>
        <taxon>Kitasatosporales</taxon>
        <taxon>Streptomycetaceae</taxon>
        <taxon>Streptomyces</taxon>
    </lineage>
</organism>
<proteinExistence type="inferred from homology"/>
<dbReference type="GO" id="GO:0012505">
    <property type="term" value="C:endomembrane system"/>
    <property type="evidence" value="ECO:0007669"/>
    <property type="project" value="UniProtKB-SubCell"/>
</dbReference>
<evidence type="ECO:0000256" key="7">
    <source>
        <dbReference type="ARBA" id="ARBA00022516"/>
    </source>
</evidence>
<keyword evidence="7" id="KW-0444">Lipid biosynthesis</keyword>
<accession>A0A917KYR7</accession>
<evidence type="ECO:0000256" key="8">
    <source>
        <dbReference type="ARBA" id="ARBA00022679"/>
    </source>
</evidence>
<keyword evidence="8 16" id="KW-0808">Transferase</keyword>
<feature type="transmembrane region" description="Helical" evidence="17">
    <location>
        <begin position="216"/>
        <end position="236"/>
    </location>
</feature>
<feature type="transmembrane region" description="Helical" evidence="17">
    <location>
        <begin position="242"/>
        <end position="265"/>
    </location>
</feature>
<dbReference type="NCBIfam" id="TIGR00473">
    <property type="entry name" value="pssA"/>
    <property type="match status" value="1"/>
</dbReference>
<feature type="transmembrane region" description="Helical" evidence="17">
    <location>
        <begin position="39"/>
        <end position="62"/>
    </location>
</feature>
<evidence type="ECO:0000256" key="6">
    <source>
        <dbReference type="ARBA" id="ARBA00017171"/>
    </source>
</evidence>
<name>A0A917KYR7_9ACTN</name>
<keyword evidence="10 17" id="KW-1133">Transmembrane helix</keyword>
<evidence type="ECO:0000256" key="5">
    <source>
        <dbReference type="ARBA" id="ARBA00013174"/>
    </source>
</evidence>